<feature type="compositionally biased region" description="Low complexity" evidence="1">
    <location>
        <begin position="149"/>
        <end position="171"/>
    </location>
</feature>
<feature type="compositionally biased region" description="Low complexity" evidence="1">
    <location>
        <begin position="328"/>
        <end position="361"/>
    </location>
</feature>
<feature type="compositionally biased region" description="Basic and acidic residues" evidence="1">
    <location>
        <begin position="134"/>
        <end position="146"/>
    </location>
</feature>
<keyword evidence="4" id="KW-1185">Reference proteome</keyword>
<organism evidence="3 4">
    <name type="scientific">Rhodococcus navarretei</name>
    <dbReference type="NCBI Taxonomy" id="3128981"/>
    <lineage>
        <taxon>Bacteria</taxon>
        <taxon>Bacillati</taxon>
        <taxon>Actinomycetota</taxon>
        <taxon>Actinomycetes</taxon>
        <taxon>Mycobacteriales</taxon>
        <taxon>Nocardiaceae</taxon>
        <taxon>Rhodococcus</taxon>
    </lineage>
</organism>
<feature type="compositionally biased region" description="Low complexity" evidence="1">
    <location>
        <begin position="302"/>
        <end position="317"/>
    </location>
</feature>
<dbReference type="InterPro" id="IPR003615">
    <property type="entry name" value="HNH_nuc"/>
</dbReference>
<feature type="region of interest" description="Disordered" evidence="1">
    <location>
        <begin position="129"/>
        <end position="375"/>
    </location>
</feature>
<evidence type="ECO:0000313" key="3">
    <source>
        <dbReference type="EMBL" id="MEK8073935.1"/>
    </source>
</evidence>
<dbReference type="CDD" id="cd00085">
    <property type="entry name" value="HNHc"/>
    <property type="match status" value="1"/>
</dbReference>
<evidence type="ECO:0000313" key="4">
    <source>
        <dbReference type="Proteomes" id="UP001456513"/>
    </source>
</evidence>
<evidence type="ECO:0000256" key="1">
    <source>
        <dbReference type="SAM" id="MobiDB-lite"/>
    </source>
</evidence>
<feature type="compositionally biased region" description="Acidic residues" evidence="1">
    <location>
        <begin position="237"/>
        <end position="256"/>
    </location>
</feature>
<sequence>MTAPEAAAAWQLLEEMADTLCPKDPRGKQDRLCDAFMARMHGEPRLACLCQRDDCPKKDAALPDRRVPLTMITVDIGTLIGLLANPAYLAGHGSIDADLARELARNSQWQILLTEAVALAEKLGLAVQNPETGEWEKTSDSEKEETPTEPETGTATDADAGASADADTGADAGRDEGVDSAADAATAAHGDGGMGSATDSGRAGDPSTEPTSASTPPPTPARAPVDTSTPAPAAPADEVDETDDVGENGESDESDESAPISATDPSATPDEGAADPVRKHAATRAGSPVTDPSAAAKSHTNPEAAASSEPATASQSPGPRTSPAPDIAPSCSESLSSTTPSGSTTSGSAASGPTSAETPAPGTGSAPASDNPHRRRLGSLTSAAALFCTHTPVGRGTRHSSALDLPTLNSAHADLGRPGNRSGCTARGLYLGTASLAAALEAAIAADPTLGKSVARDPLTDRALIYRPDALTTAAVRLRDRHCRFPGCHRPAARCQLDHINPFDHTNPLGGGWTTVNNLQCLCEFHHSVKTAGYWTAVMLPGGAILWTSISKTTRITLPANGTAVPILGNDLRPHIPTKPRRSGIIAYPDPPDNEQPEADDTAPPPF</sequence>
<feature type="compositionally biased region" description="Acidic residues" evidence="1">
    <location>
        <begin position="592"/>
        <end position="601"/>
    </location>
</feature>
<feature type="region of interest" description="Disordered" evidence="1">
    <location>
        <begin position="571"/>
        <end position="607"/>
    </location>
</feature>
<comment type="caution">
    <text evidence="3">The sequence shown here is derived from an EMBL/GenBank/DDBJ whole genome shotgun (WGS) entry which is preliminary data.</text>
</comment>
<feature type="domain" description="HNH nuclease" evidence="2">
    <location>
        <begin position="471"/>
        <end position="528"/>
    </location>
</feature>
<dbReference type="RefSeq" id="WP_341442780.1">
    <property type="nucleotide sequence ID" value="NZ_JBBPCN010000001.1"/>
</dbReference>
<dbReference type="SMART" id="SM00507">
    <property type="entry name" value="HNHc"/>
    <property type="match status" value="1"/>
</dbReference>
<dbReference type="EMBL" id="JBBPCN010000001">
    <property type="protein sequence ID" value="MEK8073935.1"/>
    <property type="molecule type" value="Genomic_DNA"/>
</dbReference>
<accession>A0ABU9D5I3</accession>
<dbReference type="Gene3D" id="1.10.30.50">
    <property type="match status" value="1"/>
</dbReference>
<dbReference type="Proteomes" id="UP001456513">
    <property type="component" value="Unassembled WGS sequence"/>
</dbReference>
<evidence type="ECO:0000259" key="2">
    <source>
        <dbReference type="SMART" id="SM00507"/>
    </source>
</evidence>
<feature type="compositionally biased region" description="Low complexity" evidence="1">
    <location>
        <begin position="179"/>
        <end position="189"/>
    </location>
</feature>
<reference evidence="3 4" key="1">
    <citation type="submission" date="2024-03" db="EMBL/GenBank/DDBJ databases">
        <title>Rhodococcus navarretei sp. nov. and Pseudarthrobacter quantumdoti sp. nov., two new species with the ability to biosynthesize Quantum Dots isolated from soil samples at Union Glacier, Antarctica.</title>
        <authorList>
            <person name="Vargas M."/>
        </authorList>
    </citation>
    <scope>NUCLEOTIDE SEQUENCE [LARGE SCALE GENOMIC DNA]</scope>
    <source>
        <strain evidence="3 4">EXRC-4A-4</strain>
    </source>
</reference>
<gene>
    <name evidence="3" type="ORF">AABD04_24070</name>
</gene>
<proteinExistence type="predicted"/>
<name>A0ABU9D5I3_9NOCA</name>
<protein>
    <recommendedName>
        <fullName evidence="2">HNH nuclease domain-containing protein</fullName>
    </recommendedName>
</protein>